<dbReference type="EMBL" id="CP041166">
    <property type="protein sequence ID" value="QFR43702.1"/>
    <property type="molecule type" value="Genomic_DNA"/>
</dbReference>
<dbReference type="InterPro" id="IPR002491">
    <property type="entry name" value="ABC_transptr_periplasmic_BD"/>
</dbReference>
<name>A0AAJ4DN06_9BACT</name>
<dbReference type="Gene3D" id="3.40.50.1980">
    <property type="entry name" value="Nitrogenase molybdenum iron protein domain"/>
    <property type="match status" value="2"/>
</dbReference>
<dbReference type="KEGG" id="suln:FJR47_07165"/>
<evidence type="ECO:0000313" key="3">
    <source>
        <dbReference type="Proteomes" id="UP000326061"/>
    </source>
</evidence>
<dbReference type="PANTHER" id="PTHR30535:SF34">
    <property type="entry name" value="MOLYBDATE-BINDING PROTEIN MOLA"/>
    <property type="match status" value="1"/>
</dbReference>
<dbReference type="PROSITE" id="PS50983">
    <property type="entry name" value="FE_B12_PBP"/>
    <property type="match status" value="1"/>
</dbReference>
<keyword evidence="3" id="KW-1185">Reference proteome</keyword>
<accession>A0AAJ4DN06</accession>
<dbReference type="GO" id="GO:0071281">
    <property type="term" value="P:cellular response to iron ion"/>
    <property type="evidence" value="ECO:0007669"/>
    <property type="project" value="TreeGrafter"/>
</dbReference>
<dbReference type="RefSeq" id="WP_152299764.1">
    <property type="nucleotide sequence ID" value="NZ_CP041166.1"/>
</dbReference>
<dbReference type="Pfam" id="PF01497">
    <property type="entry name" value="Peripla_BP_2"/>
    <property type="match status" value="1"/>
</dbReference>
<feature type="domain" description="Fe/B12 periplasmic-binding" evidence="1">
    <location>
        <begin position="31"/>
        <end position="299"/>
    </location>
</feature>
<sequence length="334" mass="38340">MSLLIKSIIFLLLLNISLNAGVIKDLNTTKKVFGSSPPMNYLIYALNPEKTVGLNFKIKEQNSCAGKQFLNNRFLSLPILGTFHGEGQGINLEKLLKHKPDLILVWEDDMLIEKISKEIAKTDIPTISIPFRKIEDMPKSIRLAATTIDEEQRGELLSSYTDNIIDEIKSSLKDTKPIRYYYAEGLDGLSTECDSSFHVEALNFANGENVHKCRQRGLLGLEKINFETLLSYNPEIIIVQNAFTYNKIINNPLWRHLQAVKNKNIHLIPDNPFNWVDRPTSFMRIMGIQWLANLFHPKEYAVNIHKKTAEFYKLFFNVELTDKDIKQLLGEIDE</sequence>
<evidence type="ECO:0000313" key="2">
    <source>
        <dbReference type="EMBL" id="QFR43702.1"/>
    </source>
</evidence>
<dbReference type="SUPFAM" id="SSF53807">
    <property type="entry name" value="Helical backbone' metal receptor"/>
    <property type="match status" value="1"/>
</dbReference>
<dbReference type="PANTHER" id="PTHR30535">
    <property type="entry name" value="VITAMIN B12-BINDING PROTEIN"/>
    <property type="match status" value="1"/>
</dbReference>
<gene>
    <name evidence="2" type="ORF">FJR47_07165</name>
</gene>
<dbReference type="Gene3D" id="1.20.58.2180">
    <property type="match status" value="1"/>
</dbReference>
<protein>
    <recommendedName>
        <fullName evidence="1">Fe/B12 periplasmic-binding domain-containing protein</fullName>
    </recommendedName>
</protein>
<reference evidence="3" key="1">
    <citation type="submission" date="2019-06" db="EMBL/GenBank/DDBJ databases">
        <title>Sulfurimonas gotlandica sp. nov., a chemoautotrophic and psychrotolerant epsilonproteobacterium isolated from a pelagic redoxcline, and an emended description of the genus Sulfurimonas.</title>
        <authorList>
            <person name="Wang S."/>
            <person name="Jiang L."/>
            <person name="Shao Z."/>
        </authorList>
    </citation>
    <scope>NUCLEOTIDE SEQUENCE [LARGE SCALE GENOMIC DNA]</scope>
    <source>
        <strain evidence="3">1-1N</strain>
    </source>
</reference>
<proteinExistence type="predicted"/>
<dbReference type="InterPro" id="IPR050902">
    <property type="entry name" value="ABC_Transporter_SBP"/>
</dbReference>
<organism evidence="2 3">
    <name type="scientific">Sulfurimonas xiamenensis</name>
    <dbReference type="NCBI Taxonomy" id="2590021"/>
    <lineage>
        <taxon>Bacteria</taxon>
        <taxon>Pseudomonadati</taxon>
        <taxon>Campylobacterota</taxon>
        <taxon>Epsilonproteobacteria</taxon>
        <taxon>Campylobacterales</taxon>
        <taxon>Sulfurimonadaceae</taxon>
        <taxon>Sulfurimonas</taxon>
    </lineage>
</organism>
<dbReference type="Proteomes" id="UP000326061">
    <property type="component" value="Chromosome"/>
</dbReference>
<dbReference type="AlphaFoldDB" id="A0AAJ4DN06"/>
<evidence type="ECO:0000259" key="1">
    <source>
        <dbReference type="PROSITE" id="PS50983"/>
    </source>
</evidence>